<sequence length="435" mass="49278">MKERVFIVSLGCAKNQVDSEKLAGAMTSKGFGFAEDFESADIILVNTCAFIGPAVKESIDVILHLEELKGLGKVKKIGVLGCLLNRYGDDLKREFPTVDIWARSEEWEHVLSCLGVNDTSFSPCSRGFIPETTTWSRYLKITEGCNNCCSYCTIPSIRGHLRSRPVDEILEEAENLVLQGAKEICLVGQDLTAYGMDWDGSSHLVELLDLLEKHVPDGMWIRPLYLHPMRVNEKFLERIASYKNVLRYLDIPIQHVDDEILSCMNRNVTESDLRRIFSYARKIDPDFALRTTIIVGFPGEDNVKFKKVLRFLEDMEIDRVGAFLYSPEEGTKAAGIKKQVSDEVKRKRLDMLMELQADISLSRQERFLGRRLKVIVEERNYEDCVLGRSFREAPEVDGVIAIKGVKDVPCGDFLNVRINAVTEHDMEAEVVVDEG</sequence>
<dbReference type="Pfam" id="PF04055">
    <property type="entry name" value="Radical_SAM"/>
    <property type="match status" value="1"/>
</dbReference>
<dbReference type="GO" id="GO:0103039">
    <property type="term" value="F:protein methylthiotransferase activity"/>
    <property type="evidence" value="ECO:0007669"/>
    <property type="project" value="UniProtKB-EC"/>
</dbReference>
<dbReference type="InterPro" id="IPR012340">
    <property type="entry name" value="NA-bd_OB-fold"/>
</dbReference>
<evidence type="ECO:0000256" key="2">
    <source>
        <dbReference type="ARBA" id="ARBA00022490"/>
    </source>
</evidence>
<dbReference type="GO" id="GO:0006400">
    <property type="term" value="P:tRNA modification"/>
    <property type="evidence" value="ECO:0007669"/>
    <property type="project" value="InterPro"/>
</dbReference>
<dbReference type="Gene3D" id="3.40.50.12160">
    <property type="entry name" value="Methylthiotransferase, N-terminal domain"/>
    <property type="match status" value="1"/>
</dbReference>
<keyword evidence="1 8" id="KW-0004">4Fe-4S</keyword>
<dbReference type="EMBL" id="ACJX03000001">
    <property type="protein sequence ID" value="KRT34970.1"/>
    <property type="molecule type" value="Genomic_DNA"/>
</dbReference>
<dbReference type="GO" id="GO:0035599">
    <property type="term" value="F:aspartic acid methylthiotransferase activity"/>
    <property type="evidence" value="ECO:0007669"/>
    <property type="project" value="TreeGrafter"/>
</dbReference>
<dbReference type="InterPro" id="IPR007197">
    <property type="entry name" value="rSAM"/>
</dbReference>
<evidence type="ECO:0000259" key="11">
    <source>
        <dbReference type="PROSITE" id="PS51918"/>
    </source>
</evidence>
<dbReference type="FunFam" id="3.80.30.20:FF:000001">
    <property type="entry name" value="tRNA-2-methylthio-N(6)-dimethylallyladenosine synthase 2"/>
    <property type="match status" value="1"/>
</dbReference>
<dbReference type="Gene3D" id="2.40.50.140">
    <property type="entry name" value="Nucleic acid-binding proteins"/>
    <property type="match status" value="1"/>
</dbReference>
<evidence type="ECO:0000259" key="9">
    <source>
        <dbReference type="PROSITE" id="PS50926"/>
    </source>
</evidence>
<keyword evidence="2 8" id="KW-0963">Cytoplasm</keyword>
<reference evidence="13" key="1">
    <citation type="submission" date="2012-09" db="EMBL/GenBank/DDBJ databases">
        <authorList>
            <person name="Weinstock G."/>
            <person name="Sodergren E."/>
            <person name="Clifton S."/>
            <person name="Fulton L."/>
            <person name="Fulton B."/>
            <person name="Courtney L."/>
            <person name="Fronick C."/>
            <person name="Harrison M."/>
            <person name="Strong C."/>
            <person name="Farmer C."/>
            <person name="Delehaunty K."/>
            <person name="Markovic C."/>
            <person name="Hall O."/>
            <person name="Minx P."/>
            <person name="Tomlinson C."/>
            <person name="Mitreva M."/>
            <person name="Nelson J."/>
            <person name="Hou S."/>
            <person name="Wollam A."/>
            <person name="Pepin K.H."/>
            <person name="Johnson M."/>
            <person name="Bhonagiri V."/>
            <person name="Nash W.E."/>
            <person name="Suruliraj S."/>
            <person name="Warren W."/>
            <person name="Chinwalla A."/>
            <person name="Mardis E.R."/>
            <person name="Wilson R.K."/>
        </authorList>
    </citation>
    <scope>NUCLEOTIDE SEQUENCE [LARGE SCALE GENOMIC DNA]</scope>
    <source>
        <strain evidence="13">OS1</strain>
    </source>
</reference>
<dbReference type="EC" id="2.8.4.4" evidence="8"/>
<dbReference type="GO" id="GO:0051539">
    <property type="term" value="F:4 iron, 4 sulfur cluster binding"/>
    <property type="evidence" value="ECO:0007669"/>
    <property type="project" value="UniProtKB-UniRule"/>
</dbReference>
<dbReference type="InterPro" id="IPR005839">
    <property type="entry name" value="Methylthiotransferase"/>
</dbReference>
<evidence type="ECO:0000259" key="10">
    <source>
        <dbReference type="PROSITE" id="PS51449"/>
    </source>
</evidence>
<evidence type="ECO:0000256" key="5">
    <source>
        <dbReference type="ARBA" id="ARBA00022723"/>
    </source>
</evidence>
<dbReference type="HAMAP" id="MF_01865">
    <property type="entry name" value="MTTase_RimO"/>
    <property type="match status" value="1"/>
</dbReference>
<dbReference type="SUPFAM" id="SSF102114">
    <property type="entry name" value="Radical SAM enzymes"/>
    <property type="match status" value="1"/>
</dbReference>
<dbReference type="Pfam" id="PF00919">
    <property type="entry name" value="UPF0004"/>
    <property type="match status" value="1"/>
</dbReference>
<keyword evidence="12" id="KW-0689">Ribosomal protein</keyword>
<keyword evidence="3 8" id="KW-0808">Transferase</keyword>
<feature type="binding site" evidence="8">
    <location>
        <position position="48"/>
    </location>
    <ligand>
        <name>[4Fe-4S] cluster</name>
        <dbReference type="ChEBI" id="CHEBI:49883"/>
        <label>1</label>
    </ligand>
</feature>
<dbReference type="SFLD" id="SFLDG01061">
    <property type="entry name" value="methylthiotransferase"/>
    <property type="match status" value="1"/>
</dbReference>
<dbReference type="SFLD" id="SFLDS00029">
    <property type="entry name" value="Radical_SAM"/>
    <property type="match status" value="1"/>
</dbReference>
<dbReference type="NCBIfam" id="TIGR00089">
    <property type="entry name" value="MiaB/RimO family radical SAM methylthiotransferase"/>
    <property type="match status" value="1"/>
</dbReference>
<dbReference type="CDD" id="cd01335">
    <property type="entry name" value="Radical_SAM"/>
    <property type="match status" value="1"/>
</dbReference>
<protein>
    <recommendedName>
        <fullName evidence="8">Ribosomal protein uS12 methylthiotransferase RimO</fullName>
        <shortName evidence="8">uS12 MTTase</shortName>
        <shortName evidence="8">uS12 methylthiotransferase</shortName>
        <ecNumber evidence="8">2.8.4.4</ecNumber>
    </recommendedName>
    <alternativeName>
        <fullName evidence="8">Ribosomal protein uS12 (aspartate-C(3))-methylthiotransferase</fullName>
    </alternativeName>
    <alternativeName>
        <fullName evidence="8">Ribosome maturation factor RimO</fullName>
    </alternativeName>
</protein>
<dbReference type="GO" id="GO:0005829">
    <property type="term" value="C:cytosol"/>
    <property type="evidence" value="ECO:0007669"/>
    <property type="project" value="TreeGrafter"/>
</dbReference>
<dbReference type="OrthoDB" id="9805215at2"/>
<dbReference type="InterPro" id="IPR002792">
    <property type="entry name" value="TRAM_dom"/>
</dbReference>
<dbReference type="SFLD" id="SFLDF00274">
    <property type="entry name" value="ribosomal_protein_S12_methylth"/>
    <property type="match status" value="1"/>
</dbReference>
<feature type="binding site" evidence="8">
    <location>
        <position position="12"/>
    </location>
    <ligand>
        <name>[4Fe-4S] cluster</name>
        <dbReference type="ChEBI" id="CHEBI:49883"/>
        <label>1</label>
    </ligand>
</feature>
<name>A0A0T5X9B2_9BACT</name>
<dbReference type="Proteomes" id="UP000005273">
    <property type="component" value="Unassembled WGS sequence"/>
</dbReference>
<dbReference type="InterPro" id="IPR058240">
    <property type="entry name" value="rSAM_sf"/>
</dbReference>
<dbReference type="PANTHER" id="PTHR43837">
    <property type="entry name" value="RIBOSOMAL PROTEIN S12 METHYLTHIOTRANSFERASE RIMO"/>
    <property type="match status" value="1"/>
</dbReference>
<dbReference type="Gene3D" id="3.80.30.20">
    <property type="entry name" value="tm_1862 like domain"/>
    <property type="match status" value="1"/>
</dbReference>
<dbReference type="RefSeq" id="WP_009202378.1">
    <property type="nucleotide sequence ID" value="NZ_ACJX03000001.1"/>
</dbReference>
<dbReference type="SFLD" id="SFLDG01082">
    <property type="entry name" value="B12-binding_domain_containing"/>
    <property type="match status" value="1"/>
</dbReference>
<keyword evidence="13" id="KW-1185">Reference proteome</keyword>
<evidence type="ECO:0000256" key="6">
    <source>
        <dbReference type="ARBA" id="ARBA00023004"/>
    </source>
</evidence>
<dbReference type="STRING" id="592015.HMPREF1705_04226"/>
<feature type="domain" description="MTTase N-terminal" evidence="10">
    <location>
        <begin position="3"/>
        <end position="119"/>
    </location>
</feature>
<dbReference type="InterPro" id="IPR013848">
    <property type="entry name" value="Methylthiotransferase_N"/>
</dbReference>
<dbReference type="NCBIfam" id="TIGR01125">
    <property type="entry name" value="30S ribosomal protein S12 methylthiotransferase RimO"/>
    <property type="match status" value="1"/>
</dbReference>
<dbReference type="GO" id="GO:0046872">
    <property type="term" value="F:metal ion binding"/>
    <property type="evidence" value="ECO:0007669"/>
    <property type="project" value="UniProtKB-KW"/>
</dbReference>
<comment type="cofactor">
    <cofactor evidence="8">
        <name>[4Fe-4S] cluster</name>
        <dbReference type="ChEBI" id="CHEBI:49883"/>
    </cofactor>
    <text evidence="8">Binds 2 [4Fe-4S] clusters. One cluster is coordinated with 3 cysteines and an exchangeable S-adenosyl-L-methionine.</text>
</comment>
<dbReference type="PROSITE" id="PS01278">
    <property type="entry name" value="MTTASE_RADICAL"/>
    <property type="match status" value="1"/>
</dbReference>
<feature type="binding site" evidence="8">
    <location>
        <position position="82"/>
    </location>
    <ligand>
        <name>[4Fe-4S] cluster</name>
        <dbReference type="ChEBI" id="CHEBI:49883"/>
        <label>1</label>
    </ligand>
</feature>
<dbReference type="InterPro" id="IPR020612">
    <property type="entry name" value="Methylthiotransferase_CS"/>
</dbReference>
<dbReference type="PROSITE" id="PS51449">
    <property type="entry name" value="MTTASE_N"/>
    <property type="match status" value="1"/>
</dbReference>
<evidence type="ECO:0000256" key="8">
    <source>
        <dbReference type="HAMAP-Rule" id="MF_01865"/>
    </source>
</evidence>
<feature type="binding site" evidence="8">
    <location>
        <position position="149"/>
    </location>
    <ligand>
        <name>[4Fe-4S] cluster</name>
        <dbReference type="ChEBI" id="CHEBI:49883"/>
        <label>2</label>
        <note>4Fe-4S-S-AdoMet</note>
    </ligand>
</feature>
<dbReference type="PANTHER" id="PTHR43837:SF1">
    <property type="entry name" value="RIBOSOMAL PROTEIN US12 METHYLTHIOTRANSFERASE RIMO"/>
    <property type="match status" value="1"/>
</dbReference>
<dbReference type="PROSITE" id="PS51918">
    <property type="entry name" value="RADICAL_SAM"/>
    <property type="match status" value="1"/>
</dbReference>
<keyword evidence="4 8" id="KW-0949">S-adenosyl-L-methionine</keyword>
<dbReference type="SMART" id="SM00729">
    <property type="entry name" value="Elp3"/>
    <property type="match status" value="1"/>
</dbReference>
<evidence type="ECO:0000256" key="4">
    <source>
        <dbReference type="ARBA" id="ARBA00022691"/>
    </source>
</evidence>
<feature type="binding site" evidence="8">
    <location>
        <position position="152"/>
    </location>
    <ligand>
        <name>[4Fe-4S] cluster</name>
        <dbReference type="ChEBI" id="CHEBI:49883"/>
        <label>2</label>
        <note>4Fe-4S-S-AdoMet</note>
    </ligand>
</feature>
<comment type="subcellular location">
    <subcellularLocation>
        <location evidence="8">Cytoplasm</location>
    </subcellularLocation>
</comment>
<dbReference type="GO" id="GO:0005840">
    <property type="term" value="C:ribosome"/>
    <property type="evidence" value="ECO:0007669"/>
    <property type="project" value="UniProtKB-KW"/>
</dbReference>
<dbReference type="PROSITE" id="PS50926">
    <property type="entry name" value="TRAM"/>
    <property type="match status" value="1"/>
</dbReference>
<evidence type="ECO:0000256" key="1">
    <source>
        <dbReference type="ARBA" id="ARBA00022485"/>
    </source>
</evidence>
<feature type="domain" description="TRAM" evidence="9">
    <location>
        <begin position="365"/>
        <end position="432"/>
    </location>
</feature>
<dbReference type="Pfam" id="PF18693">
    <property type="entry name" value="TRAM_2"/>
    <property type="match status" value="1"/>
</dbReference>
<dbReference type="InterPro" id="IPR006638">
    <property type="entry name" value="Elp3/MiaA/NifB-like_rSAM"/>
</dbReference>
<dbReference type="eggNOG" id="COG0621">
    <property type="taxonomic scope" value="Bacteria"/>
</dbReference>
<proteinExistence type="inferred from homology"/>
<dbReference type="AlphaFoldDB" id="A0A0T5X9B2"/>
<gene>
    <name evidence="8" type="primary">rimO</name>
    <name evidence="12" type="ORF">HMPREF1705_04226</name>
</gene>
<organism evidence="12 13">
    <name type="scientific">Acetomicrobium hydrogeniformans ATCC BAA-1850</name>
    <dbReference type="NCBI Taxonomy" id="592015"/>
    <lineage>
        <taxon>Bacteria</taxon>
        <taxon>Thermotogati</taxon>
        <taxon>Synergistota</taxon>
        <taxon>Synergistia</taxon>
        <taxon>Synergistales</taxon>
        <taxon>Acetomicrobiaceae</taxon>
        <taxon>Acetomicrobium</taxon>
    </lineage>
</organism>
<comment type="function">
    <text evidence="8">Catalyzes the methylthiolation of an aspartic acid residue of ribosomal protein uS12.</text>
</comment>
<evidence type="ECO:0000256" key="7">
    <source>
        <dbReference type="ARBA" id="ARBA00023014"/>
    </source>
</evidence>
<dbReference type="InterPro" id="IPR005840">
    <property type="entry name" value="Ribosomal_uS12_MeSTrfase_RimO"/>
</dbReference>
<comment type="similarity">
    <text evidence="8">Belongs to the methylthiotransferase family. RimO subfamily.</text>
</comment>
<evidence type="ECO:0000256" key="3">
    <source>
        <dbReference type="ARBA" id="ARBA00022679"/>
    </source>
</evidence>
<feature type="binding site" evidence="8">
    <location>
        <position position="145"/>
    </location>
    <ligand>
        <name>[4Fe-4S] cluster</name>
        <dbReference type="ChEBI" id="CHEBI:49883"/>
        <label>2</label>
        <note>4Fe-4S-S-AdoMet</note>
    </ligand>
</feature>
<accession>A0A0T5X9B2</accession>
<dbReference type="InterPro" id="IPR023404">
    <property type="entry name" value="rSAM_horseshoe"/>
</dbReference>
<keyword evidence="5 8" id="KW-0479">Metal-binding</keyword>
<comment type="catalytic activity">
    <reaction evidence="8">
        <text>L-aspartate(89)-[ribosomal protein uS12]-hydrogen + (sulfur carrier)-SH + AH2 + 2 S-adenosyl-L-methionine = 3-methylsulfanyl-L-aspartate(89)-[ribosomal protein uS12]-hydrogen + (sulfur carrier)-H + 5'-deoxyadenosine + L-methionine + A + S-adenosyl-L-homocysteine + 2 H(+)</text>
        <dbReference type="Rhea" id="RHEA:37087"/>
        <dbReference type="Rhea" id="RHEA-COMP:10460"/>
        <dbReference type="Rhea" id="RHEA-COMP:10461"/>
        <dbReference type="Rhea" id="RHEA-COMP:14737"/>
        <dbReference type="Rhea" id="RHEA-COMP:14739"/>
        <dbReference type="ChEBI" id="CHEBI:13193"/>
        <dbReference type="ChEBI" id="CHEBI:15378"/>
        <dbReference type="ChEBI" id="CHEBI:17319"/>
        <dbReference type="ChEBI" id="CHEBI:17499"/>
        <dbReference type="ChEBI" id="CHEBI:29917"/>
        <dbReference type="ChEBI" id="CHEBI:29961"/>
        <dbReference type="ChEBI" id="CHEBI:57844"/>
        <dbReference type="ChEBI" id="CHEBI:57856"/>
        <dbReference type="ChEBI" id="CHEBI:59789"/>
        <dbReference type="ChEBI" id="CHEBI:64428"/>
        <dbReference type="ChEBI" id="CHEBI:73599"/>
        <dbReference type="EC" id="2.8.4.4"/>
    </reaction>
</comment>
<keyword evidence="7 8" id="KW-0411">Iron-sulfur</keyword>
<evidence type="ECO:0000313" key="13">
    <source>
        <dbReference type="Proteomes" id="UP000005273"/>
    </source>
</evidence>
<keyword evidence="6 8" id="KW-0408">Iron</keyword>
<feature type="domain" description="Radical SAM core" evidence="11">
    <location>
        <begin position="131"/>
        <end position="362"/>
    </location>
</feature>
<dbReference type="InterPro" id="IPR038135">
    <property type="entry name" value="Methylthiotransferase_N_sf"/>
</dbReference>
<evidence type="ECO:0000313" key="12">
    <source>
        <dbReference type="EMBL" id="KRT34970.1"/>
    </source>
</evidence>
<keyword evidence="12" id="KW-0687">Ribonucleoprotein</keyword>
<comment type="caution">
    <text evidence="12">The sequence shown here is derived from an EMBL/GenBank/DDBJ whole genome shotgun (WGS) entry which is preliminary data.</text>
</comment>